<dbReference type="SMART" id="SM00868">
    <property type="entry name" value="zf-AD"/>
    <property type="match status" value="1"/>
</dbReference>
<evidence type="ECO:0000313" key="3">
    <source>
        <dbReference type="EMBL" id="JAQ07082.1"/>
    </source>
</evidence>
<dbReference type="InterPro" id="IPR012934">
    <property type="entry name" value="Znf_AD"/>
</dbReference>
<keyword evidence="1" id="KW-0479">Metal-binding</keyword>
<dbReference type="AlphaFoldDB" id="A0A146LJK2"/>
<feature type="binding site" evidence="1">
    <location>
        <position position="31"/>
    </location>
    <ligand>
        <name>Zn(2+)</name>
        <dbReference type="ChEBI" id="CHEBI:29105"/>
    </ligand>
</feature>
<protein>
    <recommendedName>
        <fullName evidence="2">ZAD domain-containing protein</fullName>
    </recommendedName>
</protein>
<dbReference type="GO" id="GO:0008270">
    <property type="term" value="F:zinc ion binding"/>
    <property type="evidence" value="ECO:0007669"/>
    <property type="project" value="UniProtKB-UniRule"/>
</dbReference>
<dbReference type="Gene3D" id="3.40.1800.20">
    <property type="match status" value="1"/>
</dbReference>
<accession>A0A146LJK2</accession>
<feature type="domain" description="ZAD" evidence="2">
    <location>
        <begin position="26"/>
        <end position="100"/>
    </location>
</feature>
<name>A0A146LJK2_LYGHE</name>
<evidence type="ECO:0000256" key="1">
    <source>
        <dbReference type="PROSITE-ProRule" id="PRU01263"/>
    </source>
</evidence>
<reference evidence="3" key="1">
    <citation type="journal article" date="2016" name="Gigascience">
        <title>De novo construction of an expanded transcriptome assembly for the western tarnished plant bug, Lygus hesperus.</title>
        <authorList>
            <person name="Tassone E.E."/>
            <person name="Geib S.M."/>
            <person name="Hall B."/>
            <person name="Fabrick J.A."/>
            <person name="Brent C.S."/>
            <person name="Hull J.J."/>
        </authorList>
    </citation>
    <scope>NUCLEOTIDE SEQUENCE</scope>
</reference>
<dbReference type="Pfam" id="PF07776">
    <property type="entry name" value="zf-AD"/>
    <property type="match status" value="1"/>
</dbReference>
<evidence type="ECO:0000259" key="2">
    <source>
        <dbReference type="PROSITE" id="PS51915"/>
    </source>
</evidence>
<dbReference type="PROSITE" id="PS51915">
    <property type="entry name" value="ZAD"/>
    <property type="match status" value="1"/>
</dbReference>
<dbReference type="EMBL" id="GDHC01011547">
    <property type="protein sequence ID" value="JAQ07082.1"/>
    <property type="molecule type" value="Transcribed_RNA"/>
</dbReference>
<proteinExistence type="predicted"/>
<dbReference type="GO" id="GO:0005634">
    <property type="term" value="C:nucleus"/>
    <property type="evidence" value="ECO:0007669"/>
    <property type="project" value="InterPro"/>
</dbReference>
<feature type="binding site" evidence="1">
    <location>
        <position position="28"/>
    </location>
    <ligand>
        <name>Zn(2+)</name>
        <dbReference type="ChEBI" id="CHEBI:29105"/>
    </ligand>
</feature>
<keyword evidence="1" id="KW-0862">Zinc</keyword>
<gene>
    <name evidence="3" type="ORF">g.70957</name>
</gene>
<organism evidence="3">
    <name type="scientific">Lygus hesperus</name>
    <name type="common">Western plant bug</name>
    <dbReference type="NCBI Taxonomy" id="30085"/>
    <lineage>
        <taxon>Eukaryota</taxon>
        <taxon>Metazoa</taxon>
        <taxon>Ecdysozoa</taxon>
        <taxon>Arthropoda</taxon>
        <taxon>Hexapoda</taxon>
        <taxon>Insecta</taxon>
        <taxon>Pterygota</taxon>
        <taxon>Neoptera</taxon>
        <taxon>Paraneoptera</taxon>
        <taxon>Hemiptera</taxon>
        <taxon>Heteroptera</taxon>
        <taxon>Panheteroptera</taxon>
        <taxon>Cimicomorpha</taxon>
        <taxon>Miridae</taxon>
        <taxon>Mirini</taxon>
        <taxon>Lygus</taxon>
    </lineage>
</organism>
<keyword evidence="1" id="KW-0863">Zinc-finger</keyword>
<sequence>MANRLQQISSQLVAPPRVPTSDEIQYMCRICSNCEVSINVFSELGKLLNLEQKIKTCFKLELNESGPFPNNVCMNCLGKVNISYEHHLLVAATQEKLTTALTRAGVPNNRNMYQPSAVMNGSASALKYSPVIESVQSLVPNPYMNDVKQVPTPVPPVPTEAPKPPLLAAVKRSASPDDAPKKERKTVCSTCGEWFFKSELAAHTKQVHQSVTLVYGCVNCSSNFTTQEELAKHSEVCS</sequence>
<dbReference type="SUPFAM" id="SSF57716">
    <property type="entry name" value="Glucocorticoid receptor-like (DNA-binding domain)"/>
    <property type="match status" value="1"/>
</dbReference>
<feature type="binding site" evidence="1">
    <location>
        <position position="73"/>
    </location>
    <ligand>
        <name>Zn(2+)</name>
        <dbReference type="ChEBI" id="CHEBI:29105"/>
    </ligand>
</feature>
<feature type="binding site" evidence="1">
    <location>
        <position position="76"/>
    </location>
    <ligand>
        <name>Zn(2+)</name>
        <dbReference type="ChEBI" id="CHEBI:29105"/>
    </ligand>
</feature>
<dbReference type="Gene3D" id="3.30.160.60">
    <property type="entry name" value="Classic Zinc Finger"/>
    <property type="match status" value="1"/>
</dbReference>